<sequence length="347" mass="36724">MMSDQVEIPNIDDLPDIPETAEFTPVVKLLTTETPVLGYDGTDINPANWQAQALTNRTQYLKTHLDSIGTPIKSVFGRTTQAITAQVGDYTADQITETPGKRFVTQADVQTWNAKLSASSVSTLNGKSLTAGGNVTLSDIGASPVAHQHAAGEITGLFPAIYSALVPGDGIAITSDSSGRSVIASTAAGGGAGSGGQFTVVTRNISNEGYIRVPTDRPHPMTVWDTVTESWVVAPDLAPPYIAEQRYQVEQAGVTFSGHAYSTTRESRGLLDSKAICALQNESYSCRWKMANGEFVALSAPDVLAAHTAIDSYVEACFSHEEALLLLVANGGFTLGMLTQGWPSQAL</sequence>
<reference evidence="2 3" key="1">
    <citation type="submission" date="2018-11" db="EMBL/GenBank/DDBJ databases">
        <title>Characterization of surface water Dickeya isolates.</title>
        <authorList>
            <person name="Van Gijsegem F."/>
            <person name="Pedron J."/>
        </authorList>
    </citation>
    <scope>NUCLEOTIDE SEQUENCE [LARGE SCALE GENOMIC DNA]</scope>
    <source>
        <strain evidence="2 3">FVG1-MFV-O17</strain>
    </source>
</reference>
<name>A0A3N0G5Z5_9GAMM</name>
<protein>
    <submittedName>
        <fullName evidence="2">DUF4376 domain-containing protein</fullName>
    </submittedName>
</protein>
<feature type="domain" description="DUF4376" evidence="1">
    <location>
        <begin position="241"/>
        <end position="325"/>
    </location>
</feature>
<gene>
    <name evidence="2" type="ORF">EF878_07070</name>
</gene>
<accession>A0A3N0G5Z5</accession>
<evidence type="ECO:0000313" key="2">
    <source>
        <dbReference type="EMBL" id="RNM07691.1"/>
    </source>
</evidence>
<dbReference type="InterPro" id="IPR025484">
    <property type="entry name" value="DUF4376"/>
</dbReference>
<dbReference type="Proteomes" id="UP000276061">
    <property type="component" value="Unassembled WGS sequence"/>
</dbReference>
<dbReference type="RefSeq" id="WP_123252318.1">
    <property type="nucleotide sequence ID" value="NZ_RJLR01000012.1"/>
</dbReference>
<dbReference type="EMBL" id="RJLR01000012">
    <property type="protein sequence ID" value="RNM07691.1"/>
    <property type="molecule type" value="Genomic_DNA"/>
</dbReference>
<proteinExistence type="predicted"/>
<organism evidence="2 3">
    <name type="scientific">Dickeya undicola</name>
    <dbReference type="NCBI Taxonomy" id="1577887"/>
    <lineage>
        <taxon>Bacteria</taxon>
        <taxon>Pseudomonadati</taxon>
        <taxon>Pseudomonadota</taxon>
        <taxon>Gammaproteobacteria</taxon>
        <taxon>Enterobacterales</taxon>
        <taxon>Pectobacteriaceae</taxon>
        <taxon>Dickeya</taxon>
    </lineage>
</organism>
<evidence type="ECO:0000259" key="1">
    <source>
        <dbReference type="Pfam" id="PF14301"/>
    </source>
</evidence>
<dbReference type="OrthoDB" id="6424679at2"/>
<dbReference type="AlphaFoldDB" id="A0A3N0G5Z5"/>
<evidence type="ECO:0000313" key="3">
    <source>
        <dbReference type="Proteomes" id="UP000276061"/>
    </source>
</evidence>
<comment type="caution">
    <text evidence="2">The sequence shown here is derived from an EMBL/GenBank/DDBJ whole genome shotgun (WGS) entry which is preliminary data.</text>
</comment>
<dbReference type="Pfam" id="PF14301">
    <property type="entry name" value="DUF4376"/>
    <property type="match status" value="1"/>
</dbReference>